<evidence type="ECO:0000256" key="7">
    <source>
        <dbReference type="ARBA" id="ARBA00022985"/>
    </source>
</evidence>
<dbReference type="GO" id="GO:0005886">
    <property type="term" value="C:plasma membrane"/>
    <property type="evidence" value="ECO:0007669"/>
    <property type="project" value="UniProtKB-SubCell"/>
</dbReference>
<sequence length="341" mass="37629">MAMLNILLVKTSSMGDLIHNMPVIADIRAHHPDAVIDWVTEDSFAEIAALNPRIDQRIIVSMRRWKKQLFSTATWRAFFAFRQRLRQRPYDAILDTQGLLKSALICHWAHGPSHGADRHTAREAIAGRVYDHAHDIPKDLHAVTRNRLVAAKALGYSLDTLPLRYELKVPDTALPFAISKHIVPVFHGTARAAKLWPVEHWIALGVTMQQHGLQILLPWGSEVERLRAVKIAEAVPAAIVPPRMRLSQLAALIQQAPLTIGLDTGLMHLAVALDIPTLAIFCDTHIWQAGALPAASGKAVTIGGKGITPSPDEAWQALQSLCEMPDRARSQAHHPSDRSSA</sequence>
<dbReference type="Gene3D" id="3.40.50.2000">
    <property type="entry name" value="Glycogen Phosphorylase B"/>
    <property type="match status" value="2"/>
</dbReference>
<evidence type="ECO:0000256" key="10">
    <source>
        <dbReference type="ARBA" id="ARBA00044041"/>
    </source>
</evidence>
<reference evidence="14 15" key="1">
    <citation type="submission" date="2018-10" db="EMBL/GenBank/DDBJ databases">
        <authorList>
            <person name="Chen W.-M."/>
        </authorList>
    </citation>
    <scope>NUCLEOTIDE SEQUENCE [LARGE SCALE GENOMIC DNA]</scope>
    <source>
        <strain evidence="14 15">H-5</strain>
    </source>
</reference>
<evidence type="ECO:0000256" key="11">
    <source>
        <dbReference type="ARBA" id="ARBA00044190"/>
    </source>
</evidence>
<dbReference type="SUPFAM" id="SSF53756">
    <property type="entry name" value="UDP-Glycosyltransferase/glycogen phosphorylase"/>
    <property type="match status" value="1"/>
</dbReference>
<dbReference type="GO" id="GO:0008713">
    <property type="term" value="F:ADP-heptose-lipopolysaccharide heptosyltransferase activity"/>
    <property type="evidence" value="ECO:0007669"/>
    <property type="project" value="TreeGrafter"/>
</dbReference>
<evidence type="ECO:0000256" key="6">
    <source>
        <dbReference type="ARBA" id="ARBA00022679"/>
    </source>
</evidence>
<keyword evidence="4" id="KW-0997">Cell inner membrane</keyword>
<evidence type="ECO:0000313" key="14">
    <source>
        <dbReference type="EMBL" id="ROH85489.1"/>
    </source>
</evidence>
<dbReference type="GO" id="GO:0005829">
    <property type="term" value="C:cytosol"/>
    <property type="evidence" value="ECO:0007669"/>
    <property type="project" value="TreeGrafter"/>
</dbReference>
<dbReference type="GO" id="GO:0009244">
    <property type="term" value="P:lipopolysaccharide core region biosynthetic process"/>
    <property type="evidence" value="ECO:0007669"/>
    <property type="project" value="InterPro"/>
</dbReference>
<keyword evidence="5" id="KW-0328">Glycosyltransferase</keyword>
<keyword evidence="7" id="KW-0448">Lipopolysaccharide biosynthesis</keyword>
<dbReference type="NCBIfam" id="TIGR02193">
    <property type="entry name" value="heptsyl_trn_I"/>
    <property type="match status" value="1"/>
</dbReference>
<comment type="pathway">
    <text evidence="2">Bacterial outer membrane biogenesis; LPS core biosynthesis.</text>
</comment>
<evidence type="ECO:0000256" key="8">
    <source>
        <dbReference type="ARBA" id="ARBA00023136"/>
    </source>
</evidence>
<dbReference type="EC" id="2.4.99.23" evidence="10"/>
<name>A0A3N0UY49_9PROT</name>
<dbReference type="InterPro" id="IPR011908">
    <property type="entry name" value="LipoPS_heptosylTferase-I"/>
</dbReference>
<comment type="caution">
    <text evidence="14">The sequence shown here is derived from an EMBL/GenBank/DDBJ whole genome shotgun (WGS) entry which is preliminary data.</text>
</comment>
<evidence type="ECO:0000313" key="15">
    <source>
        <dbReference type="Proteomes" id="UP000275137"/>
    </source>
</evidence>
<keyword evidence="6 14" id="KW-0808">Transferase</keyword>
<comment type="subcellular location">
    <subcellularLocation>
        <location evidence="1">Cell inner membrane</location>
        <topology evidence="1">Peripheral membrane protein</topology>
        <orientation evidence="1">Cytoplasmic side</orientation>
    </subcellularLocation>
</comment>
<gene>
    <name evidence="14" type="primary">waaC</name>
    <name evidence="14" type="ORF">ED236_09900</name>
</gene>
<accession>A0A3N0UY49</accession>
<evidence type="ECO:0000256" key="13">
    <source>
        <dbReference type="ARBA" id="ARBA00049201"/>
    </source>
</evidence>
<keyword evidence="8" id="KW-0472">Membrane</keyword>
<keyword evidence="15" id="KW-1185">Reference proteome</keyword>
<evidence type="ECO:0000256" key="4">
    <source>
        <dbReference type="ARBA" id="ARBA00022519"/>
    </source>
</evidence>
<evidence type="ECO:0000256" key="3">
    <source>
        <dbReference type="ARBA" id="ARBA00022475"/>
    </source>
</evidence>
<protein>
    <recommendedName>
        <fullName evidence="11">Lipopolysaccharide heptosyltransferase 1</fullName>
        <ecNumber evidence="10">2.4.99.23</ecNumber>
    </recommendedName>
    <alternativeName>
        <fullName evidence="12">ADP-heptose:lipopolysaccharide heptosyltransferase I</fullName>
    </alternativeName>
</protein>
<dbReference type="CDD" id="cd03789">
    <property type="entry name" value="GT9_LPS_heptosyltransferase"/>
    <property type="match status" value="1"/>
</dbReference>
<dbReference type="AlphaFoldDB" id="A0A3N0UY49"/>
<comment type="catalytic activity">
    <reaction evidence="13">
        <text>an alpha-Kdo-(2-&gt;4)-alpha-Kdo-(2-&gt;6)-lipid A + ADP-L-glycero-beta-D-manno-heptose = an L-alpha-D-Hep-(1-&gt;5)-[alpha-Kdo-(2-&gt;4)]-alpha-Kdo-(2-&gt;6)-lipid A + ADP + H(+)</text>
        <dbReference type="Rhea" id="RHEA:74067"/>
        <dbReference type="ChEBI" id="CHEBI:15378"/>
        <dbReference type="ChEBI" id="CHEBI:61506"/>
        <dbReference type="ChEBI" id="CHEBI:176431"/>
        <dbReference type="ChEBI" id="CHEBI:193068"/>
        <dbReference type="ChEBI" id="CHEBI:456216"/>
        <dbReference type="EC" id="2.4.99.23"/>
    </reaction>
</comment>
<evidence type="ECO:0000256" key="12">
    <source>
        <dbReference type="ARBA" id="ARBA00044330"/>
    </source>
</evidence>
<dbReference type="EMBL" id="RJVP01000005">
    <property type="protein sequence ID" value="ROH85489.1"/>
    <property type="molecule type" value="Genomic_DNA"/>
</dbReference>
<dbReference type="Proteomes" id="UP000275137">
    <property type="component" value="Unassembled WGS sequence"/>
</dbReference>
<evidence type="ECO:0000256" key="5">
    <source>
        <dbReference type="ARBA" id="ARBA00022676"/>
    </source>
</evidence>
<dbReference type="PANTHER" id="PTHR30160">
    <property type="entry name" value="TETRAACYLDISACCHARIDE 4'-KINASE-RELATED"/>
    <property type="match status" value="1"/>
</dbReference>
<evidence type="ECO:0000256" key="9">
    <source>
        <dbReference type="ARBA" id="ARBA00043995"/>
    </source>
</evidence>
<comment type="similarity">
    <text evidence="9">Belongs to the glycosyltransferase 9 family.</text>
</comment>
<dbReference type="Pfam" id="PF01075">
    <property type="entry name" value="Glyco_transf_9"/>
    <property type="match status" value="1"/>
</dbReference>
<evidence type="ECO:0000256" key="1">
    <source>
        <dbReference type="ARBA" id="ARBA00004515"/>
    </source>
</evidence>
<organism evidence="14 15">
    <name type="scientific">Pseudomethylobacillus aquaticus</name>
    <dbReference type="NCBI Taxonomy" id="2676064"/>
    <lineage>
        <taxon>Bacteria</taxon>
        <taxon>Pseudomonadati</taxon>
        <taxon>Pseudomonadota</taxon>
        <taxon>Betaproteobacteria</taxon>
        <taxon>Nitrosomonadales</taxon>
        <taxon>Methylophilaceae</taxon>
        <taxon>Pseudomethylobacillus</taxon>
    </lineage>
</organism>
<proteinExistence type="inferred from homology"/>
<keyword evidence="3" id="KW-1003">Cell membrane</keyword>
<evidence type="ECO:0000256" key="2">
    <source>
        <dbReference type="ARBA" id="ARBA00004713"/>
    </source>
</evidence>
<dbReference type="PANTHER" id="PTHR30160:SF19">
    <property type="entry name" value="LIPOPOLYSACCHARIDE HEPTOSYLTRANSFERASE 1"/>
    <property type="match status" value="1"/>
</dbReference>
<dbReference type="InterPro" id="IPR051199">
    <property type="entry name" value="LPS_LOS_Heptosyltrfase"/>
</dbReference>
<dbReference type="InterPro" id="IPR002201">
    <property type="entry name" value="Glyco_trans_9"/>
</dbReference>